<dbReference type="InterPro" id="IPR042176">
    <property type="entry name" value="Pantoate_ligase_C"/>
</dbReference>
<dbReference type="PANTHER" id="PTHR21299">
    <property type="entry name" value="CYTIDYLATE KINASE/PANTOATE-BETA-ALANINE LIGASE"/>
    <property type="match status" value="1"/>
</dbReference>
<evidence type="ECO:0000256" key="5">
    <source>
        <dbReference type="ARBA" id="ARBA00022655"/>
    </source>
</evidence>
<accession>A0A6J6ZNK7</accession>
<comment type="similarity">
    <text evidence="2">Belongs to the pantothenate synthetase family.</text>
</comment>
<keyword evidence="7" id="KW-0067">ATP-binding</keyword>
<evidence type="ECO:0000256" key="4">
    <source>
        <dbReference type="ARBA" id="ARBA00022598"/>
    </source>
</evidence>
<dbReference type="SUPFAM" id="SSF52374">
    <property type="entry name" value="Nucleotidylyl transferase"/>
    <property type="match status" value="1"/>
</dbReference>
<dbReference type="GO" id="GO:0005524">
    <property type="term" value="F:ATP binding"/>
    <property type="evidence" value="ECO:0007669"/>
    <property type="project" value="UniProtKB-KW"/>
</dbReference>
<evidence type="ECO:0000256" key="6">
    <source>
        <dbReference type="ARBA" id="ARBA00022741"/>
    </source>
</evidence>
<dbReference type="GO" id="GO:0005829">
    <property type="term" value="C:cytosol"/>
    <property type="evidence" value="ECO:0007669"/>
    <property type="project" value="TreeGrafter"/>
</dbReference>
<dbReference type="GO" id="GO:0004592">
    <property type="term" value="F:pantoate-beta-alanine ligase activity"/>
    <property type="evidence" value="ECO:0007669"/>
    <property type="project" value="UniProtKB-EC"/>
</dbReference>
<dbReference type="GO" id="GO:0015940">
    <property type="term" value="P:pantothenate biosynthetic process"/>
    <property type="evidence" value="ECO:0007669"/>
    <property type="project" value="UniProtKB-UniPathway"/>
</dbReference>
<proteinExistence type="inferred from homology"/>
<keyword evidence="4" id="KW-0436">Ligase</keyword>
<reference evidence="9" key="1">
    <citation type="submission" date="2020-05" db="EMBL/GenBank/DDBJ databases">
        <authorList>
            <person name="Chiriac C."/>
            <person name="Salcher M."/>
            <person name="Ghai R."/>
            <person name="Kavagutti S V."/>
        </authorList>
    </citation>
    <scope>NUCLEOTIDE SEQUENCE</scope>
</reference>
<dbReference type="PANTHER" id="PTHR21299:SF1">
    <property type="entry name" value="PANTOATE--BETA-ALANINE LIGASE"/>
    <property type="match status" value="1"/>
</dbReference>
<evidence type="ECO:0000256" key="2">
    <source>
        <dbReference type="ARBA" id="ARBA00009256"/>
    </source>
</evidence>
<keyword evidence="6" id="KW-0547">Nucleotide-binding</keyword>
<evidence type="ECO:0000256" key="3">
    <source>
        <dbReference type="ARBA" id="ARBA00012219"/>
    </source>
</evidence>
<keyword evidence="5" id="KW-0566">Pantothenate biosynthesis</keyword>
<organism evidence="9">
    <name type="scientific">freshwater metagenome</name>
    <dbReference type="NCBI Taxonomy" id="449393"/>
    <lineage>
        <taxon>unclassified sequences</taxon>
        <taxon>metagenomes</taxon>
        <taxon>ecological metagenomes</taxon>
    </lineage>
</organism>
<dbReference type="UniPathway" id="UPA00028">
    <property type="reaction ID" value="UER00005"/>
</dbReference>
<evidence type="ECO:0000256" key="1">
    <source>
        <dbReference type="ARBA" id="ARBA00004990"/>
    </source>
</evidence>
<sequence length="279" mass="30144">MQILRTPKELSQTVDACRINGQSVAMVPTMGALHQGHTSLFDLAHQHADVVVATIFVNPLQFNNSVDFDKYPLQLDHDIQLLEQHAVQFLYAPTVDTMYGANFSTSVHVGGITDVLEGSSRPGHFSGVSTVVAKLFSAGRPDVAIFGQKDFQQIAVIQRMVADLDIPIQIIVAPTIRETDGLAMSSRNIRLSGSARQEAAAISQGLRQAQDQFAAGIRESEHLIKTVKSAIEPTSAVIDYVNVIDSASLRDLSTASHGCVIVVAVLLDGVRLIDNHILV</sequence>
<evidence type="ECO:0000256" key="8">
    <source>
        <dbReference type="ARBA" id="ARBA00048258"/>
    </source>
</evidence>
<dbReference type="Gene3D" id="3.30.1300.10">
    <property type="entry name" value="Pantoate-beta-alanine ligase, C-terminal domain"/>
    <property type="match status" value="1"/>
</dbReference>
<dbReference type="NCBIfam" id="TIGR00018">
    <property type="entry name" value="panC"/>
    <property type="match status" value="1"/>
</dbReference>
<evidence type="ECO:0000313" key="9">
    <source>
        <dbReference type="EMBL" id="CAB4823299.1"/>
    </source>
</evidence>
<dbReference type="InterPro" id="IPR014729">
    <property type="entry name" value="Rossmann-like_a/b/a_fold"/>
</dbReference>
<dbReference type="CDD" id="cd00560">
    <property type="entry name" value="PanC"/>
    <property type="match status" value="1"/>
</dbReference>
<gene>
    <name evidence="9" type="ORF">UFOPK3004_01959</name>
</gene>
<dbReference type="InterPro" id="IPR003721">
    <property type="entry name" value="Pantoate_ligase"/>
</dbReference>
<dbReference type="EC" id="6.3.2.1" evidence="3"/>
<dbReference type="Gene3D" id="3.40.50.620">
    <property type="entry name" value="HUPs"/>
    <property type="match status" value="1"/>
</dbReference>
<comment type="catalytic activity">
    <reaction evidence="8">
        <text>(R)-pantoate + beta-alanine + ATP = (R)-pantothenate + AMP + diphosphate + H(+)</text>
        <dbReference type="Rhea" id="RHEA:10912"/>
        <dbReference type="ChEBI" id="CHEBI:15378"/>
        <dbReference type="ChEBI" id="CHEBI:15980"/>
        <dbReference type="ChEBI" id="CHEBI:29032"/>
        <dbReference type="ChEBI" id="CHEBI:30616"/>
        <dbReference type="ChEBI" id="CHEBI:33019"/>
        <dbReference type="ChEBI" id="CHEBI:57966"/>
        <dbReference type="ChEBI" id="CHEBI:456215"/>
        <dbReference type="EC" id="6.3.2.1"/>
    </reaction>
</comment>
<protein>
    <recommendedName>
        <fullName evidence="3">pantoate--beta-alanine ligase (AMP-forming)</fullName>
        <ecNumber evidence="3">6.3.2.1</ecNumber>
    </recommendedName>
</protein>
<evidence type="ECO:0000256" key="7">
    <source>
        <dbReference type="ARBA" id="ARBA00022840"/>
    </source>
</evidence>
<dbReference type="Pfam" id="PF02569">
    <property type="entry name" value="Pantoate_ligase"/>
    <property type="match status" value="1"/>
</dbReference>
<name>A0A6J6ZNK7_9ZZZZ</name>
<dbReference type="AlphaFoldDB" id="A0A6J6ZNK7"/>
<dbReference type="HAMAP" id="MF_00158">
    <property type="entry name" value="PanC"/>
    <property type="match status" value="1"/>
</dbReference>
<comment type="pathway">
    <text evidence="1">Cofactor biosynthesis; (R)-pantothenate biosynthesis; (R)-pantothenate from (R)-pantoate and beta-alanine: step 1/1.</text>
</comment>
<dbReference type="EMBL" id="CAFAAL010000286">
    <property type="protein sequence ID" value="CAB4823299.1"/>
    <property type="molecule type" value="Genomic_DNA"/>
</dbReference>